<reference evidence="2 3" key="1">
    <citation type="journal article" date="2012" name="J. Bacteriol.">
        <title>Genome sequence of benzo(a)pyrene-degrading bacterium Novosphingobium pentaromativorans US6-1.</title>
        <authorList>
            <person name="Luo Y.R."/>
            <person name="Kang S.G."/>
            <person name="Kim S.J."/>
            <person name="Kim M.R."/>
            <person name="Li N."/>
            <person name="Lee J.H."/>
            <person name="Kwon K.K."/>
        </authorList>
    </citation>
    <scope>NUCLEOTIDE SEQUENCE [LARGE SCALE GENOMIC DNA]</scope>
    <source>
        <strain evidence="2 3">US6-1</strain>
    </source>
</reference>
<keyword evidence="3" id="KW-1185">Reference proteome</keyword>
<feature type="domain" description="DUF5672" evidence="1">
    <location>
        <begin position="51"/>
        <end position="184"/>
    </location>
</feature>
<sequence>MTLCAATSVNVAATMRALEASLRQIRFGACRLLTDAEVSPAHPEMEIVAIAPLRSSAAYSDFLLTRLPDYVATTHCLVVQWDGHLIDAGRWQAEFLAYDYIGASWPQFDDGHDVGNGGFSLRSRRLMELCRDPAFVVVHPEDVAIGRTNRAWLEAQGMRFAPRDLADAFAAERSGEPHRTFGFHGVWNMPCAIGLEAFWQIYCQLDERGTLKRDFRSLLRDVANGPRGMSRAARMIADRYLK</sequence>
<dbReference type="eggNOG" id="ENOG5032S2D">
    <property type="taxonomic scope" value="Bacteria"/>
</dbReference>
<evidence type="ECO:0000259" key="1">
    <source>
        <dbReference type="Pfam" id="PF18922"/>
    </source>
</evidence>
<name>G6EKN8_9SPHN</name>
<dbReference type="EMBL" id="AGFM01000098">
    <property type="protein sequence ID" value="EHJ58131.1"/>
    <property type="molecule type" value="Genomic_DNA"/>
</dbReference>
<accession>G6EKN8</accession>
<evidence type="ECO:0000313" key="2">
    <source>
        <dbReference type="EMBL" id="EHJ58131.1"/>
    </source>
</evidence>
<gene>
    <name evidence="2" type="ORF">NSU_4909</name>
</gene>
<dbReference type="Proteomes" id="UP000004030">
    <property type="component" value="Unassembled WGS sequence"/>
</dbReference>
<comment type="caution">
    <text evidence="2">The sequence shown here is derived from an EMBL/GenBank/DDBJ whole genome shotgun (WGS) entry which is preliminary data.</text>
</comment>
<proteinExistence type="predicted"/>
<dbReference type="InterPro" id="IPR043729">
    <property type="entry name" value="DUF5672"/>
</dbReference>
<dbReference type="AlphaFoldDB" id="G6EKN8"/>
<dbReference type="PATRIC" id="fig|1088721.3.peg.4819"/>
<evidence type="ECO:0000313" key="3">
    <source>
        <dbReference type="Proteomes" id="UP000004030"/>
    </source>
</evidence>
<dbReference type="Pfam" id="PF18922">
    <property type="entry name" value="DUF5672"/>
    <property type="match status" value="1"/>
</dbReference>
<protein>
    <recommendedName>
        <fullName evidence="1">DUF5672 domain-containing protein</fullName>
    </recommendedName>
</protein>
<organism evidence="2 3">
    <name type="scientific">Novosphingobium pentaromativorans US6-1</name>
    <dbReference type="NCBI Taxonomy" id="1088721"/>
    <lineage>
        <taxon>Bacteria</taxon>
        <taxon>Pseudomonadati</taxon>
        <taxon>Pseudomonadota</taxon>
        <taxon>Alphaproteobacteria</taxon>
        <taxon>Sphingomonadales</taxon>
        <taxon>Sphingomonadaceae</taxon>
        <taxon>Novosphingobium</taxon>
    </lineage>
</organism>